<evidence type="ECO:0000256" key="1">
    <source>
        <dbReference type="SAM" id="Phobius"/>
    </source>
</evidence>
<dbReference type="EMBL" id="SJFN01000013">
    <property type="protein sequence ID" value="TBW38032.1"/>
    <property type="molecule type" value="Genomic_DNA"/>
</dbReference>
<name>A0A4Q9VQG2_9HYPH</name>
<dbReference type="OrthoDB" id="1082056at2"/>
<keyword evidence="1" id="KW-0812">Transmembrane</keyword>
<feature type="transmembrane region" description="Helical" evidence="1">
    <location>
        <begin position="355"/>
        <end position="373"/>
    </location>
</feature>
<gene>
    <name evidence="2" type="ORF">EYW49_10535</name>
</gene>
<feature type="transmembrane region" description="Helical" evidence="1">
    <location>
        <begin position="236"/>
        <end position="255"/>
    </location>
</feature>
<feature type="transmembrane region" description="Helical" evidence="1">
    <location>
        <begin position="144"/>
        <end position="164"/>
    </location>
</feature>
<accession>A0A4Q9VQG2</accession>
<comment type="caution">
    <text evidence="2">The sequence shown here is derived from an EMBL/GenBank/DDBJ whole genome shotgun (WGS) entry which is preliminary data.</text>
</comment>
<dbReference type="RefSeq" id="WP_131309359.1">
    <property type="nucleotide sequence ID" value="NZ_SJFN01000013.1"/>
</dbReference>
<protein>
    <recommendedName>
        <fullName evidence="4">GtrA family protein</fullName>
    </recommendedName>
</protein>
<evidence type="ECO:0000313" key="2">
    <source>
        <dbReference type="EMBL" id="TBW38032.1"/>
    </source>
</evidence>
<sequence length="627" mass="64497">MSGGSDAAAPQAPTSALERFLKPHVAVIALAFALVLLRFVASWPTIGEVFHDTDDAMRLVEVRDFLAGQGWFDLHQYRLDPPAELPMHWSRFVDLPIAVLIGLFGVVFEPALAERAAMILWPPLTLIPVLLALRSLAGRFGGSFAALPAVYLAATCAPVIAQFVPGRIDHHNVQIALTLWLLDAVAAPPSPRRGLFAGLLIAAMTAVGMETLPFVLIVAAGFALRWVVIGDPDRIVGVWGATVAVAVPAIAAATLPVAEWTRPACDALSISYVAVATVGGLGLAIASRARLGLPGRLVALGVVAALALAAFAAPDPRCLAGPFAGITPQVRALWLDNVAEVQPWLTFTRAHPVDGLVAMLLPGLGLVAAALLARDPAIRTRLGFSVLVASALAALAIGLTQIRTMVYADALAVPLVAALIGLIGAEARGRGRSAVVAVLVGTILASSSLATVVIGRLAPASWSNTAGGPAILGGASATANDDEGAAARGPTCLTLAHYRALARLPVGLVAADIDLGPSILAATPHAVIAAPYHRMQRGIVDADRMINGDPATAFAALDARKVDYIVHCAAEGPATSTGGPKPGGLLARLLAGEGSTRIEEIPGDPAVRVFRLRPGSAFAGAATLTGR</sequence>
<keyword evidence="1" id="KW-0472">Membrane</keyword>
<feature type="transmembrane region" description="Helical" evidence="1">
    <location>
        <begin position="293"/>
        <end position="313"/>
    </location>
</feature>
<keyword evidence="1" id="KW-1133">Transmembrane helix</keyword>
<feature type="transmembrane region" description="Helical" evidence="1">
    <location>
        <begin position="195"/>
        <end position="224"/>
    </location>
</feature>
<dbReference type="AlphaFoldDB" id="A0A4Q9VQG2"/>
<feature type="transmembrane region" description="Helical" evidence="1">
    <location>
        <begin position="267"/>
        <end position="286"/>
    </location>
</feature>
<keyword evidence="3" id="KW-1185">Reference proteome</keyword>
<dbReference type="Proteomes" id="UP000292781">
    <property type="component" value="Unassembled WGS sequence"/>
</dbReference>
<organism evidence="2 3">
    <name type="scientific">Siculibacillus lacustris</name>
    <dbReference type="NCBI Taxonomy" id="1549641"/>
    <lineage>
        <taxon>Bacteria</taxon>
        <taxon>Pseudomonadati</taxon>
        <taxon>Pseudomonadota</taxon>
        <taxon>Alphaproteobacteria</taxon>
        <taxon>Hyphomicrobiales</taxon>
        <taxon>Ancalomicrobiaceae</taxon>
        <taxon>Siculibacillus</taxon>
    </lineage>
</organism>
<feature type="transmembrane region" description="Helical" evidence="1">
    <location>
        <begin position="20"/>
        <end position="41"/>
    </location>
</feature>
<feature type="transmembrane region" description="Helical" evidence="1">
    <location>
        <begin position="435"/>
        <end position="455"/>
    </location>
</feature>
<proteinExistence type="predicted"/>
<feature type="transmembrane region" description="Helical" evidence="1">
    <location>
        <begin position="405"/>
        <end position="423"/>
    </location>
</feature>
<evidence type="ECO:0008006" key="4">
    <source>
        <dbReference type="Google" id="ProtNLM"/>
    </source>
</evidence>
<feature type="transmembrane region" description="Helical" evidence="1">
    <location>
        <begin position="119"/>
        <end position="137"/>
    </location>
</feature>
<feature type="transmembrane region" description="Helical" evidence="1">
    <location>
        <begin position="382"/>
        <end position="399"/>
    </location>
</feature>
<reference evidence="2 3" key="1">
    <citation type="submission" date="2019-02" db="EMBL/GenBank/DDBJ databases">
        <title>Siculibacillus lacustris gen. nov., sp. nov., a new rosette-forming bacterium isolated from a freshwater crater lake (Lake St. Ana, Romania).</title>
        <authorList>
            <person name="Felfoldi T."/>
            <person name="Marton Z."/>
            <person name="Szabo A."/>
            <person name="Mentes A."/>
            <person name="Boka K."/>
            <person name="Marialigeti K."/>
            <person name="Mathe I."/>
            <person name="Koncz M."/>
            <person name="Schumann P."/>
            <person name="Toth E."/>
        </authorList>
    </citation>
    <scope>NUCLEOTIDE SEQUENCE [LARGE SCALE GENOMIC DNA]</scope>
    <source>
        <strain evidence="2 3">SA-279</strain>
    </source>
</reference>
<evidence type="ECO:0000313" key="3">
    <source>
        <dbReference type="Proteomes" id="UP000292781"/>
    </source>
</evidence>